<gene>
    <name evidence="1" type="ORF">Pint_35689</name>
</gene>
<sequence>MVLRCKRFSHDIEEGQSMINISEKDVADEVTTVAGNQSMINISGKDVADEVTTVTENQSTISINEKDTTDEITVDLKMDLHCVGCSKKLKKLILKFKGVDSVSVDLGRHLITIKGTMNVKELISHLRQRLNRNVTETQMVPFKIDNNVKDAISNGENKDKESFERGGRDKRDKEAVGDGGDGSKRVEVGGPSGCDGRYDNDTDYEDDDAKMELYDGYTYYIYPVESSQEYMRFMAANIMRGPQLFSDENPNSYCCIA</sequence>
<protein>
    <submittedName>
        <fullName evidence="1">Uncharacterized protein</fullName>
    </submittedName>
</protein>
<proteinExistence type="predicted"/>
<comment type="caution">
    <text evidence="1">The sequence shown here is derived from an EMBL/GenBank/DDBJ whole genome shotgun (WGS) entry which is preliminary data.</text>
</comment>
<dbReference type="Proteomes" id="UP001163603">
    <property type="component" value="Chromosome 9"/>
</dbReference>
<evidence type="ECO:0000313" key="2">
    <source>
        <dbReference type="Proteomes" id="UP001163603"/>
    </source>
</evidence>
<evidence type="ECO:0000313" key="1">
    <source>
        <dbReference type="EMBL" id="KAJ0028436.1"/>
    </source>
</evidence>
<reference evidence="2" key="1">
    <citation type="journal article" date="2023" name="G3 (Bethesda)">
        <title>Genome assembly and association tests identify interacting loci associated with vigor, precocity, and sex in interspecific pistachio rootstocks.</title>
        <authorList>
            <person name="Palmer W."/>
            <person name="Jacygrad E."/>
            <person name="Sagayaradj S."/>
            <person name="Cavanaugh K."/>
            <person name="Han R."/>
            <person name="Bertier L."/>
            <person name="Beede B."/>
            <person name="Kafkas S."/>
            <person name="Golino D."/>
            <person name="Preece J."/>
            <person name="Michelmore R."/>
        </authorList>
    </citation>
    <scope>NUCLEOTIDE SEQUENCE [LARGE SCALE GENOMIC DNA]</scope>
</reference>
<organism evidence="1 2">
    <name type="scientific">Pistacia integerrima</name>
    <dbReference type="NCBI Taxonomy" id="434235"/>
    <lineage>
        <taxon>Eukaryota</taxon>
        <taxon>Viridiplantae</taxon>
        <taxon>Streptophyta</taxon>
        <taxon>Embryophyta</taxon>
        <taxon>Tracheophyta</taxon>
        <taxon>Spermatophyta</taxon>
        <taxon>Magnoliopsida</taxon>
        <taxon>eudicotyledons</taxon>
        <taxon>Gunneridae</taxon>
        <taxon>Pentapetalae</taxon>
        <taxon>rosids</taxon>
        <taxon>malvids</taxon>
        <taxon>Sapindales</taxon>
        <taxon>Anacardiaceae</taxon>
        <taxon>Pistacia</taxon>
    </lineage>
</organism>
<dbReference type="EMBL" id="CM047744">
    <property type="protein sequence ID" value="KAJ0028436.1"/>
    <property type="molecule type" value="Genomic_DNA"/>
</dbReference>
<accession>A0ACC0Y473</accession>
<keyword evidence="2" id="KW-1185">Reference proteome</keyword>
<name>A0ACC0Y473_9ROSI</name>